<dbReference type="OrthoDB" id="306304at2759"/>
<name>A0A1E4SPF2_9ASCO</name>
<proteinExistence type="predicted"/>
<evidence type="ECO:0000313" key="1">
    <source>
        <dbReference type="EMBL" id="ODV81366.1"/>
    </source>
</evidence>
<organism evidence="1 2">
    <name type="scientific">Suhomyces tanzawaensis NRRL Y-17324</name>
    <dbReference type="NCBI Taxonomy" id="984487"/>
    <lineage>
        <taxon>Eukaryota</taxon>
        <taxon>Fungi</taxon>
        <taxon>Dikarya</taxon>
        <taxon>Ascomycota</taxon>
        <taxon>Saccharomycotina</taxon>
        <taxon>Pichiomycetes</taxon>
        <taxon>Debaryomycetaceae</taxon>
        <taxon>Suhomyces</taxon>
    </lineage>
</organism>
<evidence type="ECO:0000313" key="2">
    <source>
        <dbReference type="Proteomes" id="UP000094285"/>
    </source>
</evidence>
<dbReference type="Proteomes" id="UP000094285">
    <property type="component" value="Unassembled WGS sequence"/>
</dbReference>
<gene>
    <name evidence="1" type="ORF">CANTADRAFT_24339</name>
</gene>
<protein>
    <submittedName>
        <fullName evidence="1">Uncharacterized protein</fullName>
    </submittedName>
</protein>
<dbReference type="RefSeq" id="XP_020066488.1">
    <property type="nucleotide sequence ID" value="XM_020207084.1"/>
</dbReference>
<accession>A0A1E4SPF2</accession>
<dbReference type="AlphaFoldDB" id="A0A1E4SPF2"/>
<keyword evidence="2" id="KW-1185">Reference proteome</keyword>
<dbReference type="EMBL" id="KV453909">
    <property type="protein sequence ID" value="ODV81366.1"/>
    <property type="molecule type" value="Genomic_DNA"/>
</dbReference>
<reference evidence="2" key="1">
    <citation type="submission" date="2016-05" db="EMBL/GenBank/DDBJ databases">
        <title>Comparative genomics of biotechnologically important yeasts.</title>
        <authorList>
            <consortium name="DOE Joint Genome Institute"/>
            <person name="Riley R."/>
            <person name="Haridas S."/>
            <person name="Wolfe K.H."/>
            <person name="Lopes M.R."/>
            <person name="Hittinger C.T."/>
            <person name="Goker M."/>
            <person name="Salamov A."/>
            <person name="Wisecaver J."/>
            <person name="Long T.M."/>
            <person name="Aerts A.L."/>
            <person name="Barry K."/>
            <person name="Choi C."/>
            <person name="Clum A."/>
            <person name="Coughlan A.Y."/>
            <person name="Deshpande S."/>
            <person name="Douglass A.P."/>
            <person name="Hanson S.J."/>
            <person name="Klenk H.-P."/>
            <person name="Labutti K."/>
            <person name="Lapidus A."/>
            <person name="Lindquist E."/>
            <person name="Lipzen A."/>
            <person name="Meier-Kolthoff J.P."/>
            <person name="Ohm R.A."/>
            <person name="Otillar R.P."/>
            <person name="Pangilinan J."/>
            <person name="Peng Y."/>
            <person name="Rokas A."/>
            <person name="Rosa C.A."/>
            <person name="Scheuner C."/>
            <person name="Sibirny A.A."/>
            <person name="Slot J.C."/>
            <person name="Stielow J.B."/>
            <person name="Sun H."/>
            <person name="Kurtzman C.P."/>
            <person name="Blackwell M."/>
            <person name="Grigoriev I.V."/>
            <person name="Jeffries T.W."/>
        </authorList>
    </citation>
    <scope>NUCLEOTIDE SEQUENCE [LARGE SCALE GENOMIC DNA]</scope>
    <source>
        <strain evidence="2">NRRL Y-17324</strain>
    </source>
</reference>
<dbReference type="GeneID" id="30981221"/>
<sequence length="58" mass="6496">MKNGFSGDAKFSYIFKKNSHRGRLSNSLHARKVIDRIHKLAPYNLEGTGSPVHDIASQ</sequence>